<keyword evidence="3" id="KW-1185">Reference proteome</keyword>
<comment type="caution">
    <text evidence="2">The sequence shown here is derived from an EMBL/GenBank/DDBJ whole genome shotgun (WGS) entry which is preliminary data.</text>
</comment>
<feature type="compositionally biased region" description="Polar residues" evidence="1">
    <location>
        <begin position="63"/>
        <end position="76"/>
    </location>
</feature>
<name>A0AAV4PSN2_CAEEX</name>
<dbReference type="AlphaFoldDB" id="A0AAV4PSN2"/>
<feature type="region of interest" description="Disordered" evidence="1">
    <location>
        <begin position="1"/>
        <end position="76"/>
    </location>
</feature>
<proteinExistence type="predicted"/>
<evidence type="ECO:0000313" key="2">
    <source>
        <dbReference type="EMBL" id="GIX98945.1"/>
    </source>
</evidence>
<accession>A0AAV4PSN2</accession>
<sequence>MSPSGYSNSIRHPFQKRKTEKKKGERGEGGWWVGQSLNPLATHKGVRMCPPGSKERERCDKSLLSQNMASDTISKA</sequence>
<dbReference type="EMBL" id="BPLR01004987">
    <property type="protein sequence ID" value="GIX98945.1"/>
    <property type="molecule type" value="Genomic_DNA"/>
</dbReference>
<gene>
    <name evidence="2" type="ORF">CEXT_445541</name>
</gene>
<organism evidence="2 3">
    <name type="scientific">Caerostris extrusa</name>
    <name type="common">Bark spider</name>
    <name type="synonym">Caerostris bankana</name>
    <dbReference type="NCBI Taxonomy" id="172846"/>
    <lineage>
        <taxon>Eukaryota</taxon>
        <taxon>Metazoa</taxon>
        <taxon>Ecdysozoa</taxon>
        <taxon>Arthropoda</taxon>
        <taxon>Chelicerata</taxon>
        <taxon>Arachnida</taxon>
        <taxon>Araneae</taxon>
        <taxon>Araneomorphae</taxon>
        <taxon>Entelegynae</taxon>
        <taxon>Araneoidea</taxon>
        <taxon>Araneidae</taxon>
        <taxon>Caerostris</taxon>
    </lineage>
</organism>
<feature type="compositionally biased region" description="Polar residues" evidence="1">
    <location>
        <begin position="1"/>
        <end position="10"/>
    </location>
</feature>
<evidence type="ECO:0000313" key="3">
    <source>
        <dbReference type="Proteomes" id="UP001054945"/>
    </source>
</evidence>
<protein>
    <submittedName>
        <fullName evidence="2">Uncharacterized protein</fullName>
    </submittedName>
</protein>
<dbReference type="Proteomes" id="UP001054945">
    <property type="component" value="Unassembled WGS sequence"/>
</dbReference>
<reference evidence="2 3" key="1">
    <citation type="submission" date="2021-06" db="EMBL/GenBank/DDBJ databases">
        <title>Caerostris extrusa draft genome.</title>
        <authorList>
            <person name="Kono N."/>
            <person name="Arakawa K."/>
        </authorList>
    </citation>
    <scope>NUCLEOTIDE SEQUENCE [LARGE SCALE GENOMIC DNA]</scope>
</reference>
<evidence type="ECO:0000256" key="1">
    <source>
        <dbReference type="SAM" id="MobiDB-lite"/>
    </source>
</evidence>